<dbReference type="Proteomes" id="UP000029737">
    <property type="component" value="Unassembled WGS sequence"/>
</dbReference>
<accession>A0ABR4X5R6</accession>
<sequence>MSERVGKLLSFPTFVEAWADGDDNTVSISKSPVMMDTDEEIEEVYRYIYQWCHSEMGTETVENEMMMFGEADITTYQLYEACPGEAIDHVCVAEQEGARWLHTGQSAS</sequence>
<evidence type="ECO:0000313" key="1">
    <source>
        <dbReference type="EMBL" id="KGI82058.1"/>
    </source>
</evidence>
<evidence type="ECO:0000313" key="2">
    <source>
        <dbReference type="Proteomes" id="UP000029737"/>
    </source>
</evidence>
<reference evidence="1 2" key="1">
    <citation type="journal article" date="2014" name="PLoS ONE">
        <title>Identification and Characterization of a New Erythromycin Biosynthetic Gene Cluster in Actinopolyspora erythraea YIM90600, a Novel Erythronolide-Producing Halophilic Actinomycete Isolated from Salt Field.</title>
        <authorList>
            <person name="Chen D."/>
            <person name="Feng J."/>
            <person name="Huang L."/>
            <person name="Zhang Q."/>
            <person name="Wu J."/>
            <person name="Zhu X."/>
            <person name="Duan Y."/>
            <person name="Xu Z."/>
        </authorList>
    </citation>
    <scope>NUCLEOTIDE SEQUENCE [LARGE SCALE GENOMIC DNA]</scope>
    <source>
        <strain evidence="1 2">YIM90600</strain>
    </source>
</reference>
<protein>
    <submittedName>
        <fullName evidence="1">Uncharacterized protein</fullName>
    </submittedName>
</protein>
<comment type="caution">
    <text evidence="1">The sequence shown here is derived from an EMBL/GenBank/DDBJ whole genome shotgun (WGS) entry which is preliminary data.</text>
</comment>
<gene>
    <name evidence="1" type="ORF">IL38_06970</name>
</gene>
<dbReference type="EMBL" id="JPMV01000013">
    <property type="protein sequence ID" value="KGI82058.1"/>
    <property type="molecule type" value="Genomic_DNA"/>
</dbReference>
<name>A0ABR4X5R6_9ACTN</name>
<proteinExistence type="predicted"/>
<organism evidence="1 2">
    <name type="scientific">Actinopolyspora erythraea</name>
    <dbReference type="NCBI Taxonomy" id="414996"/>
    <lineage>
        <taxon>Bacteria</taxon>
        <taxon>Bacillati</taxon>
        <taxon>Actinomycetota</taxon>
        <taxon>Actinomycetes</taxon>
        <taxon>Actinopolysporales</taxon>
        <taxon>Actinopolysporaceae</taxon>
        <taxon>Actinopolyspora</taxon>
    </lineage>
</organism>
<keyword evidence="2" id="KW-1185">Reference proteome</keyword>